<accession>A0A835CHG5</accession>
<evidence type="ECO:0000313" key="1">
    <source>
        <dbReference type="EMBL" id="KAF7842399.1"/>
    </source>
</evidence>
<keyword evidence="1" id="KW-0238">DNA-binding</keyword>
<comment type="caution">
    <text evidence="1">The sequence shown here is derived from an EMBL/GenBank/DDBJ whole genome shotgun (WGS) entry which is preliminary data.</text>
</comment>
<organism evidence="1 2">
    <name type="scientific">Senna tora</name>
    <dbReference type="NCBI Taxonomy" id="362788"/>
    <lineage>
        <taxon>Eukaryota</taxon>
        <taxon>Viridiplantae</taxon>
        <taxon>Streptophyta</taxon>
        <taxon>Embryophyta</taxon>
        <taxon>Tracheophyta</taxon>
        <taxon>Spermatophyta</taxon>
        <taxon>Magnoliopsida</taxon>
        <taxon>eudicotyledons</taxon>
        <taxon>Gunneridae</taxon>
        <taxon>Pentapetalae</taxon>
        <taxon>rosids</taxon>
        <taxon>fabids</taxon>
        <taxon>Fabales</taxon>
        <taxon>Fabaceae</taxon>
        <taxon>Caesalpinioideae</taxon>
        <taxon>Cassia clade</taxon>
        <taxon>Senna</taxon>
    </lineage>
</organism>
<sequence length="182" mass="20483">MRFSSSPSSTSCCENFEHCSVSISNDLVDESAVWFGGLSESNTSLFAEFTSSFLQLFMATTTTSESPPLFSFSSTPINFDLLQQFHLKIQSEKNRRVVVSFEFVEASFQGIVVFLELFGLEPGLSVLEPNGYLSWLEPKLPRELSFSLRLELVLHLEVPLEELNLLAYQPPLLPRLMETCVV</sequence>
<protein>
    <submittedName>
        <fullName evidence="1">Homeobox-leucine zipper protein HOX4</fullName>
    </submittedName>
</protein>
<name>A0A835CHG5_9FABA</name>
<proteinExistence type="predicted"/>
<evidence type="ECO:0000313" key="2">
    <source>
        <dbReference type="Proteomes" id="UP000634136"/>
    </source>
</evidence>
<dbReference type="GO" id="GO:0003677">
    <property type="term" value="F:DNA binding"/>
    <property type="evidence" value="ECO:0007669"/>
    <property type="project" value="UniProtKB-KW"/>
</dbReference>
<dbReference type="Proteomes" id="UP000634136">
    <property type="component" value="Unassembled WGS sequence"/>
</dbReference>
<dbReference type="EMBL" id="JAAIUW010000002">
    <property type="protein sequence ID" value="KAF7842399.1"/>
    <property type="molecule type" value="Genomic_DNA"/>
</dbReference>
<dbReference type="AlphaFoldDB" id="A0A835CHG5"/>
<gene>
    <name evidence="1" type="ORF">G2W53_004697</name>
</gene>
<reference evidence="1" key="1">
    <citation type="submission" date="2020-09" db="EMBL/GenBank/DDBJ databases">
        <title>Genome-Enabled Discovery of Anthraquinone Biosynthesis in Senna tora.</title>
        <authorList>
            <person name="Kang S.-H."/>
            <person name="Pandey R.P."/>
            <person name="Lee C.-M."/>
            <person name="Sim J.-S."/>
            <person name="Jeong J.-T."/>
            <person name="Choi B.-S."/>
            <person name="Jung M."/>
            <person name="Ginzburg D."/>
            <person name="Zhao K."/>
            <person name="Won S.Y."/>
            <person name="Oh T.-J."/>
            <person name="Yu Y."/>
            <person name="Kim N.-H."/>
            <person name="Lee O.R."/>
            <person name="Lee T.-H."/>
            <person name="Bashyal P."/>
            <person name="Kim T.-S."/>
            <person name="Lee W.-H."/>
            <person name="Kawkins C."/>
            <person name="Kim C.-K."/>
            <person name="Kim J.S."/>
            <person name="Ahn B.O."/>
            <person name="Rhee S.Y."/>
            <person name="Sohng J.K."/>
        </authorList>
    </citation>
    <scope>NUCLEOTIDE SEQUENCE</scope>
    <source>
        <tissue evidence="1">Leaf</tissue>
    </source>
</reference>
<keyword evidence="1" id="KW-0371">Homeobox</keyword>
<keyword evidence="2" id="KW-1185">Reference proteome</keyword>